<feature type="transmembrane region" description="Helical" evidence="6">
    <location>
        <begin position="298"/>
        <end position="331"/>
    </location>
</feature>
<comment type="subcellular location">
    <subcellularLocation>
        <location evidence="1">Membrane</location>
        <topology evidence="1">Multi-pass membrane protein</topology>
    </subcellularLocation>
</comment>
<feature type="transmembrane region" description="Helical" evidence="6">
    <location>
        <begin position="213"/>
        <end position="235"/>
    </location>
</feature>
<evidence type="ECO:0000256" key="5">
    <source>
        <dbReference type="ARBA" id="ARBA00023136"/>
    </source>
</evidence>
<feature type="transmembrane region" description="Helical" evidence="6">
    <location>
        <begin position="425"/>
        <end position="446"/>
    </location>
</feature>
<dbReference type="PANTHER" id="PTHR42948:SF1">
    <property type="entry name" value="TRANSPORTER"/>
    <property type="match status" value="1"/>
</dbReference>
<dbReference type="OrthoDB" id="9762833at2"/>
<dbReference type="AlphaFoldDB" id="A0A1V4SXK9"/>
<evidence type="ECO:0000256" key="1">
    <source>
        <dbReference type="ARBA" id="ARBA00004141"/>
    </source>
</evidence>
<dbReference type="PRINTS" id="PR00176">
    <property type="entry name" value="NANEUSMPORT"/>
</dbReference>
<feature type="transmembrane region" description="Helical" evidence="6">
    <location>
        <begin position="41"/>
        <end position="65"/>
    </location>
</feature>
<gene>
    <name evidence="7" type="ORF">CLTHE_07030</name>
</gene>
<dbReference type="EMBL" id="LTAY01000025">
    <property type="protein sequence ID" value="OPX49321.1"/>
    <property type="molecule type" value="Genomic_DNA"/>
</dbReference>
<evidence type="ECO:0000256" key="4">
    <source>
        <dbReference type="ARBA" id="ARBA00022989"/>
    </source>
</evidence>
<evidence type="ECO:0000313" key="8">
    <source>
        <dbReference type="Proteomes" id="UP000191448"/>
    </source>
</evidence>
<feature type="transmembrane region" description="Helical" evidence="6">
    <location>
        <begin position="12"/>
        <end position="35"/>
    </location>
</feature>
<dbReference type="NCBIfam" id="NF037979">
    <property type="entry name" value="Na_transp"/>
    <property type="match status" value="1"/>
</dbReference>
<dbReference type="InterPro" id="IPR037272">
    <property type="entry name" value="SNS_sf"/>
</dbReference>
<keyword evidence="4 6" id="KW-1133">Transmembrane helix</keyword>
<organism evidence="7 8">
    <name type="scientific">Clostridium thermobutyricum DSM 4928</name>
    <dbReference type="NCBI Taxonomy" id="1121339"/>
    <lineage>
        <taxon>Bacteria</taxon>
        <taxon>Bacillati</taxon>
        <taxon>Bacillota</taxon>
        <taxon>Clostridia</taxon>
        <taxon>Eubacteriales</taxon>
        <taxon>Clostridiaceae</taxon>
        <taxon>Clostridium</taxon>
    </lineage>
</organism>
<dbReference type="Proteomes" id="UP000191448">
    <property type="component" value="Unassembled WGS sequence"/>
</dbReference>
<reference evidence="7 8" key="1">
    <citation type="submission" date="2016-02" db="EMBL/GenBank/DDBJ databases">
        <title>Genome sequence of Clostridium thermobutyricum DSM 4928.</title>
        <authorList>
            <person name="Poehlein A."/>
            <person name="Daniel R."/>
        </authorList>
    </citation>
    <scope>NUCLEOTIDE SEQUENCE [LARGE SCALE GENOMIC DNA]</scope>
    <source>
        <strain evidence="7 8">DSM 4928</strain>
    </source>
</reference>
<evidence type="ECO:0000313" key="7">
    <source>
        <dbReference type="EMBL" id="OPX49321.1"/>
    </source>
</evidence>
<feature type="transmembrane region" description="Helical" evidence="6">
    <location>
        <begin position="255"/>
        <end position="278"/>
    </location>
</feature>
<protein>
    <submittedName>
        <fullName evidence="7">Sodium:neurotransmitter symporter family protein</fullName>
    </submittedName>
</protein>
<dbReference type="PROSITE" id="PS50267">
    <property type="entry name" value="NA_NEUROTRAN_SYMP_3"/>
    <property type="match status" value="1"/>
</dbReference>
<proteinExistence type="predicted"/>
<keyword evidence="2" id="KW-0813">Transport</keyword>
<dbReference type="PANTHER" id="PTHR42948">
    <property type="entry name" value="TRANSPORTER"/>
    <property type="match status" value="1"/>
</dbReference>
<dbReference type="GO" id="GO:0016020">
    <property type="term" value="C:membrane"/>
    <property type="evidence" value="ECO:0007669"/>
    <property type="project" value="UniProtKB-SubCell"/>
</dbReference>
<dbReference type="RefSeq" id="WP_080022025.1">
    <property type="nucleotide sequence ID" value="NZ_LTAY01000025.1"/>
</dbReference>
<dbReference type="InterPro" id="IPR047218">
    <property type="entry name" value="YocR/YhdH-like"/>
</dbReference>
<accession>A0A1V4SXK9</accession>
<evidence type="ECO:0000256" key="2">
    <source>
        <dbReference type="ARBA" id="ARBA00022448"/>
    </source>
</evidence>
<feature type="transmembrane region" description="Helical" evidence="6">
    <location>
        <begin position="143"/>
        <end position="162"/>
    </location>
</feature>
<evidence type="ECO:0000256" key="3">
    <source>
        <dbReference type="ARBA" id="ARBA00022692"/>
    </source>
</evidence>
<feature type="transmembrane region" description="Helical" evidence="6">
    <location>
        <begin position="343"/>
        <end position="361"/>
    </location>
</feature>
<comment type="caution">
    <text evidence="7">The sequence shown here is derived from an EMBL/GenBank/DDBJ whole genome shotgun (WGS) entry which is preliminary data.</text>
</comment>
<keyword evidence="3 6" id="KW-0812">Transmembrane</keyword>
<dbReference type="InterPro" id="IPR000175">
    <property type="entry name" value="Na/ntran_symport"/>
</dbReference>
<keyword evidence="5 6" id="KW-0472">Membrane</keyword>
<sequence>MEQNREKFSSGLAVFFATLSSAVGLGNIWMFPFVVGENGGAAFIIIYLICILIIGIPTLISEFIVGRSTRKNIYGAVSEVTDKKGFKVIGIIGLLASYMMLFFYTVVAGWVYCYVFKALAGSFKGITASGAVNMFNEASVGPLGPIVWQIVALIVAGIILGMGVKSGIEKITKILMPVLVVLLIVCAIRSVTLPGAMQGIKFLLQPNFSKVNLSVILSALGLAFFKLSVGTGSMYTYSSYFTDDNNLIKTGVKVALADTCVSLIAGLAIFPAVFAFGLKPSQGPGLLFNTVPLIFSKMAGGTILGIVFFLLTAMAATMATISIVQVLIATFTEQFKIERKKAIVINIVIIVAFGILAALSANPEGVLGQFKIFGDTFFNLFSDIVSNILLPINGILVTILIGYFVSRDTIKNQLTNNGTIKNEAIVKIMFFTIRYITPILVLIVFLKTFI</sequence>
<dbReference type="Pfam" id="PF00209">
    <property type="entry name" value="SNF"/>
    <property type="match status" value="2"/>
</dbReference>
<evidence type="ECO:0000256" key="6">
    <source>
        <dbReference type="SAM" id="Phobius"/>
    </source>
</evidence>
<feature type="transmembrane region" description="Helical" evidence="6">
    <location>
        <begin position="384"/>
        <end position="405"/>
    </location>
</feature>
<feature type="transmembrane region" description="Helical" evidence="6">
    <location>
        <begin position="174"/>
        <end position="193"/>
    </location>
</feature>
<name>A0A1V4SXK9_9CLOT</name>
<feature type="transmembrane region" description="Helical" evidence="6">
    <location>
        <begin position="86"/>
        <end position="112"/>
    </location>
</feature>
<dbReference type="SUPFAM" id="SSF161070">
    <property type="entry name" value="SNF-like"/>
    <property type="match status" value="1"/>
</dbReference>
<dbReference type="CDD" id="cd10336">
    <property type="entry name" value="SLC6sbd_Tyt1-Like"/>
    <property type="match status" value="1"/>
</dbReference>